<dbReference type="KEGG" id="adl:AURDEDRAFT_131600"/>
<organism evidence="2 3">
    <name type="scientific">Auricularia subglabra (strain TFB-10046 / SS5)</name>
    <name type="common">White-rot fungus</name>
    <name type="synonym">Auricularia delicata (strain TFB10046)</name>
    <dbReference type="NCBI Taxonomy" id="717982"/>
    <lineage>
        <taxon>Eukaryota</taxon>
        <taxon>Fungi</taxon>
        <taxon>Dikarya</taxon>
        <taxon>Basidiomycota</taxon>
        <taxon>Agaricomycotina</taxon>
        <taxon>Agaricomycetes</taxon>
        <taxon>Auriculariales</taxon>
        <taxon>Auriculariaceae</taxon>
        <taxon>Auricularia</taxon>
    </lineage>
</organism>
<feature type="compositionally biased region" description="Low complexity" evidence="1">
    <location>
        <begin position="270"/>
        <end position="283"/>
    </location>
</feature>
<dbReference type="EMBL" id="JH688156">
    <property type="protein sequence ID" value="EJD33605.1"/>
    <property type="molecule type" value="Genomic_DNA"/>
</dbReference>
<feature type="compositionally biased region" description="Polar residues" evidence="1">
    <location>
        <begin position="247"/>
        <end position="269"/>
    </location>
</feature>
<name>J0WMM6_AURST</name>
<feature type="compositionally biased region" description="Pro residues" evidence="1">
    <location>
        <begin position="303"/>
        <end position="314"/>
    </location>
</feature>
<feature type="compositionally biased region" description="Basic and acidic residues" evidence="1">
    <location>
        <begin position="91"/>
        <end position="105"/>
    </location>
</feature>
<dbReference type="InParanoid" id="J0WMM6"/>
<evidence type="ECO:0000313" key="2">
    <source>
        <dbReference type="EMBL" id="EJD33605.1"/>
    </source>
</evidence>
<dbReference type="Proteomes" id="UP000006514">
    <property type="component" value="Unassembled WGS sequence"/>
</dbReference>
<dbReference type="AlphaFoldDB" id="J0WMM6"/>
<reference evidence="3" key="1">
    <citation type="journal article" date="2012" name="Science">
        <title>The Paleozoic origin of enzymatic lignin decomposition reconstructed from 31 fungal genomes.</title>
        <authorList>
            <person name="Floudas D."/>
            <person name="Binder M."/>
            <person name="Riley R."/>
            <person name="Barry K."/>
            <person name="Blanchette R.A."/>
            <person name="Henrissat B."/>
            <person name="Martinez A.T."/>
            <person name="Otillar R."/>
            <person name="Spatafora J.W."/>
            <person name="Yadav J.S."/>
            <person name="Aerts A."/>
            <person name="Benoit I."/>
            <person name="Boyd A."/>
            <person name="Carlson A."/>
            <person name="Copeland A."/>
            <person name="Coutinho P.M."/>
            <person name="de Vries R.P."/>
            <person name="Ferreira P."/>
            <person name="Findley K."/>
            <person name="Foster B."/>
            <person name="Gaskell J."/>
            <person name="Glotzer D."/>
            <person name="Gorecki P."/>
            <person name="Heitman J."/>
            <person name="Hesse C."/>
            <person name="Hori C."/>
            <person name="Igarashi K."/>
            <person name="Jurgens J.A."/>
            <person name="Kallen N."/>
            <person name="Kersten P."/>
            <person name="Kohler A."/>
            <person name="Kuees U."/>
            <person name="Kumar T.K.A."/>
            <person name="Kuo A."/>
            <person name="LaButti K."/>
            <person name="Larrondo L.F."/>
            <person name="Lindquist E."/>
            <person name="Ling A."/>
            <person name="Lombard V."/>
            <person name="Lucas S."/>
            <person name="Lundell T."/>
            <person name="Martin R."/>
            <person name="McLaughlin D.J."/>
            <person name="Morgenstern I."/>
            <person name="Morin E."/>
            <person name="Murat C."/>
            <person name="Nagy L.G."/>
            <person name="Nolan M."/>
            <person name="Ohm R.A."/>
            <person name="Patyshakuliyeva A."/>
            <person name="Rokas A."/>
            <person name="Ruiz-Duenas F.J."/>
            <person name="Sabat G."/>
            <person name="Salamov A."/>
            <person name="Samejima M."/>
            <person name="Schmutz J."/>
            <person name="Slot J.C."/>
            <person name="St John F."/>
            <person name="Stenlid J."/>
            <person name="Sun H."/>
            <person name="Sun S."/>
            <person name="Syed K."/>
            <person name="Tsang A."/>
            <person name="Wiebenga A."/>
            <person name="Young D."/>
            <person name="Pisabarro A."/>
            <person name="Eastwood D.C."/>
            <person name="Martin F."/>
            <person name="Cullen D."/>
            <person name="Grigoriev I.V."/>
            <person name="Hibbett D.S."/>
        </authorList>
    </citation>
    <scope>NUCLEOTIDE SEQUENCE [LARGE SCALE GENOMIC DNA]</scope>
    <source>
        <strain evidence="3">TFB10046</strain>
    </source>
</reference>
<proteinExistence type="predicted"/>
<feature type="region of interest" description="Disordered" evidence="1">
    <location>
        <begin position="56"/>
        <end position="105"/>
    </location>
</feature>
<evidence type="ECO:0000313" key="3">
    <source>
        <dbReference type="Proteomes" id="UP000006514"/>
    </source>
</evidence>
<keyword evidence="3" id="KW-1185">Reference proteome</keyword>
<feature type="compositionally biased region" description="Pro residues" evidence="1">
    <location>
        <begin position="60"/>
        <end position="71"/>
    </location>
</feature>
<feature type="compositionally biased region" description="Basic and acidic residues" evidence="1">
    <location>
        <begin position="287"/>
        <end position="302"/>
    </location>
</feature>
<gene>
    <name evidence="2" type="ORF">AURDEDRAFT_131600</name>
</gene>
<protein>
    <submittedName>
        <fullName evidence="2">Uncharacterized protein</fullName>
    </submittedName>
</protein>
<feature type="non-terminal residue" evidence="2">
    <location>
        <position position="330"/>
    </location>
</feature>
<sequence length="330" mass="35939">MPIWRKHNMDSVELHPTIYDPNMDATKARKTFLQDVRNAAIVAKPWFRIYEEELQSRPAGAPPPTPLPSLPVPAAAPSHEESSSDVDSDAGDAHGESPSDDGFAKSARERYGRTIKAELDQAVQAQLELDCPDPGDHRRRRLAIRARLLTQHWQALTADEQAPFVELASRPRPGRPLSKSSSIHKQLESIARALTAAPTTMVAFHVAQLDPAQNIVNFKSYEIVGGSTKSATTDWIVSDEQLFALSRSTPGGQNQTHEAGNGTADTEQQTPANPSTASPTPTTEHSGQQEHPEPEEPLEHPETPVPGSPQPPLSPGRHPGPTCDEEPLEH</sequence>
<feature type="region of interest" description="Disordered" evidence="1">
    <location>
        <begin position="247"/>
        <end position="330"/>
    </location>
</feature>
<accession>J0WMM6</accession>
<evidence type="ECO:0000256" key="1">
    <source>
        <dbReference type="SAM" id="MobiDB-lite"/>
    </source>
</evidence>